<proteinExistence type="predicted"/>
<comment type="caution">
    <text evidence="3">The sequence shown here is derived from an EMBL/GenBank/DDBJ whole genome shotgun (WGS) entry which is preliminary data.</text>
</comment>
<dbReference type="InterPro" id="IPR050426">
    <property type="entry name" value="Glycosyltransferase_28"/>
</dbReference>
<dbReference type="RefSeq" id="WP_309796986.1">
    <property type="nucleotide sequence ID" value="NZ_BAAAHY010000001.1"/>
</dbReference>
<dbReference type="InterPro" id="IPR035595">
    <property type="entry name" value="UDP_glycos_trans_CS"/>
</dbReference>
<dbReference type="Proteomes" id="UP001185069">
    <property type="component" value="Unassembled WGS sequence"/>
</dbReference>
<dbReference type="InterPro" id="IPR010610">
    <property type="entry name" value="EryCIII-like_C"/>
</dbReference>
<evidence type="ECO:0000256" key="1">
    <source>
        <dbReference type="ARBA" id="ARBA00022679"/>
    </source>
</evidence>
<gene>
    <name evidence="3" type="ORF">JOE69_001234</name>
</gene>
<dbReference type="PROSITE" id="PS00375">
    <property type="entry name" value="UDPGT"/>
    <property type="match status" value="1"/>
</dbReference>
<keyword evidence="4" id="KW-1185">Reference proteome</keyword>
<evidence type="ECO:0000313" key="4">
    <source>
        <dbReference type="Proteomes" id="UP001185069"/>
    </source>
</evidence>
<keyword evidence="1" id="KW-0808">Transferase</keyword>
<dbReference type="CDD" id="cd03784">
    <property type="entry name" value="GT1_Gtf-like"/>
    <property type="match status" value="1"/>
</dbReference>
<reference evidence="3 4" key="1">
    <citation type="submission" date="2023-07" db="EMBL/GenBank/DDBJ databases">
        <title>Sequencing the genomes of 1000 actinobacteria strains.</title>
        <authorList>
            <person name="Klenk H.-P."/>
        </authorList>
    </citation>
    <scope>NUCLEOTIDE SEQUENCE [LARGE SCALE GENOMIC DNA]</scope>
    <source>
        <strain evidence="3 4">DSM 14555</strain>
    </source>
</reference>
<dbReference type="Pfam" id="PF06722">
    <property type="entry name" value="EryCIII-like_C"/>
    <property type="match status" value="1"/>
</dbReference>
<protein>
    <submittedName>
        <fullName evidence="3">MGT family glycosyltransferase</fullName>
    </submittedName>
</protein>
<evidence type="ECO:0000259" key="2">
    <source>
        <dbReference type="Pfam" id="PF06722"/>
    </source>
</evidence>
<dbReference type="SUPFAM" id="SSF53756">
    <property type="entry name" value="UDP-Glycosyltransferase/glycogen phosphorylase"/>
    <property type="match status" value="1"/>
</dbReference>
<dbReference type="PANTHER" id="PTHR48050">
    <property type="entry name" value="STEROL 3-BETA-GLUCOSYLTRANSFERASE"/>
    <property type="match status" value="1"/>
</dbReference>
<sequence>MTESASASTPHILMASVPAAGHVYPPHLEVIRGLVGAGYRVSYLMGDAFRDAVQSTGADFLEYDSVFPRLGGASKRNGPETDRPDLVLHDTGAPVAGFSAEKLGIPAIALEAAFAFWDGAEQELLQQMGGVDLADPRVAELRAAQRRMLGEYGLEAWSERFSFDSRPKKSLLFIPEALQPQPEKLDRCVYHFAGVAISTSQSELAWAAPAGKKLMLISLGSIVTQNAPFYRACMEAFGGLAGWHVVLQIGPLTTVEELGEIPANVEVHHWLPQVAILKRADVFLTHAGMGGSREGLALGVPMIAAPQAVDQFQNADSLVAAGVAAKVDGFEVTAAELRAALAAAQQPAIRERSREIAREMAEQDGVRFSLEFIASLLADKVAV</sequence>
<evidence type="ECO:0000313" key="3">
    <source>
        <dbReference type="EMBL" id="MDR6268996.1"/>
    </source>
</evidence>
<accession>A0ABU1JAT6</accession>
<dbReference type="PANTHER" id="PTHR48050:SF13">
    <property type="entry name" value="STEROL 3-BETA-GLUCOSYLTRANSFERASE UGT80A2"/>
    <property type="match status" value="1"/>
</dbReference>
<dbReference type="InterPro" id="IPR002213">
    <property type="entry name" value="UDP_glucos_trans"/>
</dbReference>
<organism evidence="3 4">
    <name type="scientific">Arthrobacter russicus</name>
    <dbReference type="NCBI Taxonomy" id="172040"/>
    <lineage>
        <taxon>Bacteria</taxon>
        <taxon>Bacillati</taxon>
        <taxon>Actinomycetota</taxon>
        <taxon>Actinomycetes</taxon>
        <taxon>Micrococcales</taxon>
        <taxon>Micrococcaceae</taxon>
        <taxon>Arthrobacter</taxon>
    </lineage>
</organism>
<dbReference type="EMBL" id="JAVDQF010000001">
    <property type="protein sequence ID" value="MDR6268996.1"/>
    <property type="molecule type" value="Genomic_DNA"/>
</dbReference>
<dbReference type="Gene3D" id="3.40.50.2000">
    <property type="entry name" value="Glycogen Phosphorylase B"/>
    <property type="match status" value="3"/>
</dbReference>
<name>A0ABU1JAT6_9MICC</name>
<feature type="domain" description="Erythromycin biosynthesis protein CIII-like C-terminal" evidence="2">
    <location>
        <begin position="253"/>
        <end position="363"/>
    </location>
</feature>